<dbReference type="GO" id="GO:0000028">
    <property type="term" value="P:ribosomal small subunit assembly"/>
    <property type="evidence" value="ECO:0007669"/>
    <property type="project" value="TreeGrafter"/>
</dbReference>
<dbReference type="PANTHER" id="PTHR10769">
    <property type="entry name" value="40S RIBOSOMAL PROTEIN S28"/>
    <property type="match status" value="1"/>
</dbReference>
<dbReference type="GO" id="GO:0022627">
    <property type="term" value="C:cytosolic small ribosomal subunit"/>
    <property type="evidence" value="ECO:0007669"/>
    <property type="project" value="TreeGrafter"/>
</dbReference>
<dbReference type="Gene3D" id="2.40.50.140">
    <property type="entry name" value="Nucleic acid-binding proteins"/>
    <property type="match status" value="1"/>
</dbReference>
<dbReference type="GO" id="GO:0006412">
    <property type="term" value="P:translation"/>
    <property type="evidence" value="ECO:0007669"/>
    <property type="project" value="InterPro"/>
</dbReference>
<organism evidence="5 6">
    <name type="scientific">Polarella glacialis</name>
    <name type="common">Dinoflagellate</name>
    <dbReference type="NCBI Taxonomy" id="89957"/>
    <lineage>
        <taxon>Eukaryota</taxon>
        <taxon>Sar</taxon>
        <taxon>Alveolata</taxon>
        <taxon>Dinophyceae</taxon>
        <taxon>Suessiales</taxon>
        <taxon>Suessiaceae</taxon>
        <taxon>Polarella</taxon>
    </lineage>
</organism>
<keyword evidence="4" id="KW-0812">Transmembrane</keyword>
<dbReference type="SUPFAM" id="SSF50249">
    <property type="entry name" value="Nucleic acid-binding proteins"/>
    <property type="match status" value="1"/>
</dbReference>
<proteinExistence type="inferred from homology"/>
<comment type="caution">
    <text evidence="5">The sequence shown here is derived from an EMBL/GenBank/DDBJ whole genome shotgun (WGS) entry which is preliminary data.</text>
</comment>
<dbReference type="Pfam" id="PF01200">
    <property type="entry name" value="Ribosomal_S28e"/>
    <property type="match status" value="1"/>
</dbReference>
<feature type="transmembrane region" description="Helical" evidence="4">
    <location>
        <begin position="179"/>
        <end position="199"/>
    </location>
</feature>
<evidence type="ECO:0000313" key="5">
    <source>
        <dbReference type="EMBL" id="CAE8593923.1"/>
    </source>
</evidence>
<evidence type="ECO:0000256" key="3">
    <source>
        <dbReference type="ARBA" id="ARBA00023274"/>
    </source>
</evidence>
<dbReference type="InterPro" id="IPR000289">
    <property type="entry name" value="Ribosomal_eS28"/>
</dbReference>
<keyword evidence="3" id="KW-0687">Ribonucleoprotein</keyword>
<dbReference type="OrthoDB" id="10258930at2759"/>
<dbReference type="GO" id="GO:0003735">
    <property type="term" value="F:structural constituent of ribosome"/>
    <property type="evidence" value="ECO:0007669"/>
    <property type="project" value="InterPro"/>
</dbReference>
<evidence type="ECO:0000256" key="2">
    <source>
        <dbReference type="ARBA" id="ARBA00022980"/>
    </source>
</evidence>
<keyword evidence="6" id="KW-1185">Reference proteome</keyword>
<dbReference type="PANTHER" id="PTHR10769:SF3">
    <property type="entry name" value="SMALL RIBOSOMAL SUBUNIT PROTEIN ES28"/>
    <property type="match status" value="1"/>
</dbReference>
<gene>
    <name evidence="5" type="ORF">PGLA1383_LOCUS12505</name>
</gene>
<dbReference type="InterPro" id="IPR012340">
    <property type="entry name" value="NA-bd_OB-fold"/>
</dbReference>
<dbReference type="EMBL" id="CAJNNV010006674">
    <property type="protein sequence ID" value="CAE8593923.1"/>
    <property type="molecule type" value="Genomic_DNA"/>
</dbReference>
<evidence type="ECO:0000256" key="1">
    <source>
        <dbReference type="ARBA" id="ARBA00005943"/>
    </source>
</evidence>
<dbReference type="GO" id="GO:0030490">
    <property type="term" value="P:maturation of SSU-rRNA"/>
    <property type="evidence" value="ECO:0007669"/>
    <property type="project" value="TreeGrafter"/>
</dbReference>
<sequence>MDSGGVKLAKVDKVLGRTGSRGGVIQVRVMFMTETAPELAGRSLIRNVKGPVREGVHALAQLTSWLSWRRSVKLVDFGEPADFVRGNSHVAKLLDLYMSQLKMIGCRGRAMSDVLRVNKAELEDAQWFTRLEVNQMLQRRHPKGLFVPPQYAIANQLIVEFATARPGRGRVGAEVFTKLGGAPLAIGLAIGLLSGLALARLKARL</sequence>
<keyword evidence="2" id="KW-0689">Ribosomal protein</keyword>
<keyword evidence="4" id="KW-0472">Membrane</keyword>
<dbReference type="AlphaFoldDB" id="A0A813E5I3"/>
<accession>A0A813E5I3</accession>
<keyword evidence="4" id="KW-1133">Transmembrane helix</keyword>
<comment type="similarity">
    <text evidence="1">Belongs to the eukaryotic ribosomal protein eS28 family.</text>
</comment>
<dbReference type="Proteomes" id="UP000654075">
    <property type="component" value="Unassembled WGS sequence"/>
</dbReference>
<evidence type="ECO:0000256" key="4">
    <source>
        <dbReference type="SAM" id="Phobius"/>
    </source>
</evidence>
<protein>
    <submittedName>
        <fullName evidence="5">Uncharacterized protein</fullName>
    </submittedName>
</protein>
<reference evidence="5" key="1">
    <citation type="submission" date="2021-02" db="EMBL/GenBank/DDBJ databases">
        <authorList>
            <person name="Dougan E. K."/>
            <person name="Rhodes N."/>
            <person name="Thang M."/>
            <person name="Chan C."/>
        </authorList>
    </citation>
    <scope>NUCLEOTIDE SEQUENCE</scope>
</reference>
<evidence type="ECO:0000313" key="6">
    <source>
        <dbReference type="Proteomes" id="UP000654075"/>
    </source>
</evidence>
<name>A0A813E5I3_POLGL</name>